<dbReference type="PROSITE" id="PS51276">
    <property type="entry name" value="PEPTIDASE_C56_PFPI"/>
    <property type="match status" value="1"/>
</dbReference>
<sequence length="168" mass="18812">MSKIAIIATDYVEDIELSSPRDALNKEGHETFIVGTEKGVKIKGKKGETFVADYGIDEVSEKDFDAILIPGGFSPDILRAREEFVKFVRNFLLYNKPTFAICHGAQIFIQTGLTKGRKMTAYLSIQQDLYYAGAIVEDKSVVIDNNLITSRTPADLEDFNREIVNILK</sequence>
<dbReference type="RefSeq" id="WP_210061498.1">
    <property type="nucleotide sequence ID" value="NZ_JAGGLJ010000014.1"/>
</dbReference>
<name>A0ABS4KF09_9FIRM</name>
<dbReference type="GO" id="GO:0016798">
    <property type="term" value="F:hydrolase activity, acting on glycosyl bonds"/>
    <property type="evidence" value="ECO:0007669"/>
    <property type="project" value="UniProtKB-KW"/>
</dbReference>
<evidence type="ECO:0000313" key="3">
    <source>
        <dbReference type="EMBL" id="MBP2025866.1"/>
    </source>
</evidence>
<proteinExistence type="inferred from homology"/>
<dbReference type="GO" id="GO:0008233">
    <property type="term" value="F:peptidase activity"/>
    <property type="evidence" value="ECO:0007669"/>
    <property type="project" value="UniProtKB-KW"/>
</dbReference>
<evidence type="ECO:0000256" key="1">
    <source>
        <dbReference type="ARBA" id="ARBA00008542"/>
    </source>
</evidence>
<dbReference type="Pfam" id="PF01965">
    <property type="entry name" value="DJ-1_PfpI"/>
    <property type="match status" value="1"/>
</dbReference>
<dbReference type="Proteomes" id="UP001519306">
    <property type="component" value="Unassembled WGS sequence"/>
</dbReference>
<protein>
    <submittedName>
        <fullName evidence="3">Protease I</fullName>
        <ecNumber evidence="3">3.2.-.-</ecNumber>
    </submittedName>
</protein>
<evidence type="ECO:0000313" key="4">
    <source>
        <dbReference type="Proteomes" id="UP001519306"/>
    </source>
</evidence>
<organism evidence="3 4">
    <name type="scientific">Peptoniphilus stercorisuis</name>
    <dbReference type="NCBI Taxonomy" id="1436965"/>
    <lineage>
        <taxon>Bacteria</taxon>
        <taxon>Bacillati</taxon>
        <taxon>Bacillota</taxon>
        <taxon>Tissierellia</taxon>
        <taxon>Tissierellales</taxon>
        <taxon>Peptoniphilaceae</taxon>
        <taxon>Peptoniphilus</taxon>
    </lineage>
</organism>
<dbReference type="GO" id="GO:0006508">
    <property type="term" value="P:proteolysis"/>
    <property type="evidence" value="ECO:0007669"/>
    <property type="project" value="UniProtKB-KW"/>
</dbReference>
<accession>A0ABS4KF09</accession>
<keyword evidence="3" id="KW-0326">Glycosidase</keyword>
<dbReference type="PANTHER" id="PTHR42733">
    <property type="entry name" value="DJ-1 PROTEIN"/>
    <property type="match status" value="1"/>
</dbReference>
<comment type="similarity">
    <text evidence="1">Belongs to the peptidase C56 family.</text>
</comment>
<dbReference type="PANTHER" id="PTHR42733:SF2">
    <property type="entry name" value="DJ-1_THIJ_PFPI FAMILY PROTEIN"/>
    <property type="match status" value="1"/>
</dbReference>
<dbReference type="CDD" id="cd03134">
    <property type="entry name" value="GATase1_PfpI_like"/>
    <property type="match status" value="1"/>
</dbReference>
<dbReference type="Gene3D" id="3.40.50.880">
    <property type="match status" value="1"/>
</dbReference>
<dbReference type="EMBL" id="JAGGLJ010000014">
    <property type="protein sequence ID" value="MBP2025866.1"/>
    <property type="molecule type" value="Genomic_DNA"/>
</dbReference>
<gene>
    <name evidence="3" type="ORF">J2Z71_001415</name>
</gene>
<dbReference type="InterPro" id="IPR002818">
    <property type="entry name" value="DJ-1/PfpI"/>
</dbReference>
<dbReference type="InterPro" id="IPR006286">
    <property type="entry name" value="C56_PfpI-like"/>
</dbReference>
<dbReference type="NCBIfam" id="TIGR01382">
    <property type="entry name" value="PfpI"/>
    <property type="match status" value="1"/>
</dbReference>
<comment type="caution">
    <text evidence="3">The sequence shown here is derived from an EMBL/GenBank/DDBJ whole genome shotgun (WGS) entry which is preliminary data.</text>
</comment>
<feature type="domain" description="DJ-1/PfpI" evidence="2">
    <location>
        <begin position="3"/>
        <end position="165"/>
    </location>
</feature>
<reference evidence="3 4" key="1">
    <citation type="submission" date="2021-03" db="EMBL/GenBank/DDBJ databases">
        <title>Genomic Encyclopedia of Type Strains, Phase IV (KMG-IV): sequencing the most valuable type-strain genomes for metagenomic binning, comparative biology and taxonomic classification.</title>
        <authorList>
            <person name="Goeker M."/>
        </authorList>
    </citation>
    <scope>NUCLEOTIDE SEQUENCE [LARGE SCALE GENOMIC DNA]</scope>
    <source>
        <strain evidence="3 4">DSM 27563</strain>
    </source>
</reference>
<dbReference type="EC" id="3.2.-.-" evidence="3"/>
<dbReference type="SUPFAM" id="SSF52317">
    <property type="entry name" value="Class I glutamine amidotransferase-like"/>
    <property type="match status" value="1"/>
</dbReference>
<keyword evidence="4" id="KW-1185">Reference proteome</keyword>
<keyword evidence="3" id="KW-0378">Hydrolase</keyword>
<dbReference type="InterPro" id="IPR029062">
    <property type="entry name" value="Class_I_gatase-like"/>
</dbReference>
<keyword evidence="3" id="KW-0645">Protease</keyword>
<evidence type="ECO:0000259" key="2">
    <source>
        <dbReference type="Pfam" id="PF01965"/>
    </source>
</evidence>